<dbReference type="InterPro" id="IPR008966">
    <property type="entry name" value="Adhesion_dom_sf"/>
</dbReference>
<comment type="caution">
    <text evidence="3">The sequence shown here is derived from an EMBL/GenBank/DDBJ whole genome shotgun (WGS) entry which is preliminary data.</text>
</comment>
<organism evidence="3 4">
    <name type="scientific">Acinetobacter nematophilus</name>
    <dbReference type="NCBI Taxonomy" id="2994642"/>
    <lineage>
        <taxon>Bacteria</taxon>
        <taxon>Pseudomonadati</taxon>
        <taxon>Pseudomonadota</taxon>
        <taxon>Gammaproteobacteria</taxon>
        <taxon>Moraxellales</taxon>
        <taxon>Moraxellaceae</taxon>
        <taxon>Acinetobacter</taxon>
    </lineage>
</organism>
<dbReference type="InterPro" id="IPR036937">
    <property type="entry name" value="Adhesion_dom_fimbrial_sf"/>
</dbReference>
<dbReference type="Proteomes" id="UP001146019">
    <property type="component" value="Unassembled WGS sequence"/>
</dbReference>
<dbReference type="InterPro" id="IPR000259">
    <property type="entry name" value="Adhesion_dom_fimbrial"/>
</dbReference>
<dbReference type="PANTHER" id="PTHR33420">
    <property type="entry name" value="FIMBRIAL SUBUNIT ELFA-RELATED"/>
    <property type="match status" value="1"/>
</dbReference>
<dbReference type="RefSeq" id="WP_266128891.1">
    <property type="nucleotide sequence ID" value="NZ_JAPKMY010000001.1"/>
</dbReference>
<keyword evidence="1" id="KW-0732">Signal</keyword>
<dbReference type="EMBL" id="JAPKMY010000001">
    <property type="protein sequence ID" value="MCX5466350.1"/>
    <property type="molecule type" value="Genomic_DNA"/>
</dbReference>
<feature type="chain" id="PRO_5040760973" evidence="1">
    <location>
        <begin position="28"/>
        <end position="191"/>
    </location>
</feature>
<dbReference type="SUPFAM" id="SSF49401">
    <property type="entry name" value="Bacterial adhesins"/>
    <property type="match status" value="1"/>
</dbReference>
<protein>
    <submittedName>
        <fullName evidence="3">Fimbrial protein</fullName>
    </submittedName>
</protein>
<accession>A0A9X3DPX1</accession>
<gene>
    <name evidence="3" type="ORF">OSH00_01130</name>
</gene>
<proteinExistence type="predicted"/>
<reference evidence="3" key="1">
    <citation type="submission" date="2022-11" db="EMBL/GenBank/DDBJ databases">
        <title>Biodiversity and phylogenetic relationships of bacteria.</title>
        <authorList>
            <person name="Machado R.A.R."/>
            <person name="Bhat A."/>
            <person name="Loulou A."/>
            <person name="Kallel S."/>
        </authorList>
    </citation>
    <scope>NUCLEOTIDE SEQUENCE</scope>
    <source>
        <strain evidence="3">A-IN1</strain>
    </source>
</reference>
<feature type="domain" description="Fimbrial-type adhesion" evidence="2">
    <location>
        <begin position="36"/>
        <end position="191"/>
    </location>
</feature>
<dbReference type="Gene3D" id="2.60.40.1090">
    <property type="entry name" value="Fimbrial-type adhesion domain"/>
    <property type="match status" value="1"/>
</dbReference>
<keyword evidence="4" id="KW-1185">Reference proteome</keyword>
<dbReference type="PANTHER" id="PTHR33420:SF4">
    <property type="entry name" value="FIMBRIAL-LIKE PROTEIN FIMF"/>
    <property type="match status" value="1"/>
</dbReference>
<dbReference type="Pfam" id="PF00419">
    <property type="entry name" value="Fimbrial"/>
    <property type="match status" value="1"/>
</dbReference>
<sequence>MNVFKKNLYPAACFVMMSCYSLNYVHADLGTYNFTLKGNATNSTCGVDESESHKIVDLGKNSTRQLKVPGDKGARVAIPFNLSQCPPNAEVTFTFIGEQNPVNNQFLALTNANAATTAQHVAIELTDSDRNRVPISKTSRFPGDLVGKSRPFLVDANGKVSAVFYANYVATDAAATAGIANAYAEFRIDYQ</sequence>
<evidence type="ECO:0000313" key="3">
    <source>
        <dbReference type="EMBL" id="MCX5466350.1"/>
    </source>
</evidence>
<evidence type="ECO:0000313" key="4">
    <source>
        <dbReference type="Proteomes" id="UP001146019"/>
    </source>
</evidence>
<evidence type="ECO:0000256" key="1">
    <source>
        <dbReference type="SAM" id="SignalP"/>
    </source>
</evidence>
<evidence type="ECO:0000259" key="2">
    <source>
        <dbReference type="Pfam" id="PF00419"/>
    </source>
</evidence>
<dbReference type="InterPro" id="IPR050263">
    <property type="entry name" value="Bact_Fimbrial_Adh_Pro"/>
</dbReference>
<dbReference type="GO" id="GO:0009289">
    <property type="term" value="C:pilus"/>
    <property type="evidence" value="ECO:0007669"/>
    <property type="project" value="InterPro"/>
</dbReference>
<feature type="signal peptide" evidence="1">
    <location>
        <begin position="1"/>
        <end position="27"/>
    </location>
</feature>
<dbReference type="PROSITE" id="PS51257">
    <property type="entry name" value="PROKAR_LIPOPROTEIN"/>
    <property type="match status" value="1"/>
</dbReference>
<dbReference type="GO" id="GO:0043709">
    <property type="term" value="P:cell adhesion involved in single-species biofilm formation"/>
    <property type="evidence" value="ECO:0007669"/>
    <property type="project" value="TreeGrafter"/>
</dbReference>
<dbReference type="AlphaFoldDB" id="A0A9X3DPX1"/>
<name>A0A9X3DPX1_9GAMM</name>